<dbReference type="InterPro" id="IPR006703">
    <property type="entry name" value="G_AIG1"/>
</dbReference>
<dbReference type="PANTHER" id="PTHR10903:SF184">
    <property type="entry name" value="GTP-BINDING PROTEIN A"/>
    <property type="match status" value="1"/>
</dbReference>
<dbReference type="EMBL" id="CAJNNW010037570">
    <property type="protein sequence ID" value="CAE8742988.1"/>
    <property type="molecule type" value="Genomic_DNA"/>
</dbReference>
<gene>
    <name evidence="6" type="ORF">PGLA2088_LOCUS51204</name>
</gene>
<dbReference type="AlphaFoldDB" id="A0A813LVT3"/>
<evidence type="ECO:0000256" key="4">
    <source>
        <dbReference type="SAM" id="MobiDB-lite"/>
    </source>
</evidence>
<dbReference type="Pfam" id="PF04548">
    <property type="entry name" value="AIG1"/>
    <property type="match status" value="1"/>
</dbReference>
<dbReference type="InterPro" id="IPR027417">
    <property type="entry name" value="P-loop_NTPase"/>
</dbReference>
<evidence type="ECO:0000256" key="2">
    <source>
        <dbReference type="ARBA" id="ARBA00023134"/>
    </source>
</evidence>
<feature type="coiled-coil region" evidence="3">
    <location>
        <begin position="209"/>
        <end position="273"/>
    </location>
</feature>
<feature type="domain" description="AIG1-type G" evidence="5">
    <location>
        <begin position="10"/>
        <end position="213"/>
    </location>
</feature>
<evidence type="ECO:0000259" key="5">
    <source>
        <dbReference type="PROSITE" id="PS51720"/>
    </source>
</evidence>
<keyword evidence="2" id="KW-0342">GTP-binding</keyword>
<keyword evidence="1" id="KW-0547">Nucleotide-binding</keyword>
<evidence type="ECO:0000256" key="3">
    <source>
        <dbReference type="SAM" id="Coils"/>
    </source>
</evidence>
<dbReference type="GO" id="GO:0005525">
    <property type="term" value="F:GTP binding"/>
    <property type="evidence" value="ECO:0007669"/>
    <property type="project" value="UniProtKB-KW"/>
</dbReference>
<accession>A0A813LVT3</accession>
<sequence>MGLKSKTDAGDRITLVMVGPTGQGKSTLGNMIAGGGAAYAPFTTSDDFDSETLEASHADFEFDFRTFRAIDTIGFLDTRMDAAQNMDKFAGFAHRAPGGIDVFLFVLKKGRFTEQSLAQIAAFRAVAGDEALRHTVLVFTHCGAETSESLQERCASTTNSHLKSAIECCVTVIGVDSLATDREDRGDLVSSVRDVIKANNGRKYDNSTLTEARRRREELQQKVIKHLSQERREAMEEKLEGLFHGRFTLEQVQRAVDEAIQREEQQRKEESERISLQALLAAAKSEAQAWKEVAKNVLMAQHGGGGGGMLGMAGCCGPPQAATYDSCEVRYTDTGLNYGAQPGVGGGPAAAGSGVGGGGRGGVGLGASPSERRPAN</sequence>
<organism evidence="6 7">
    <name type="scientific">Polarella glacialis</name>
    <name type="common">Dinoflagellate</name>
    <dbReference type="NCBI Taxonomy" id="89957"/>
    <lineage>
        <taxon>Eukaryota</taxon>
        <taxon>Sar</taxon>
        <taxon>Alveolata</taxon>
        <taxon>Dinophyceae</taxon>
        <taxon>Suessiales</taxon>
        <taxon>Suessiaceae</taxon>
        <taxon>Polarella</taxon>
    </lineage>
</organism>
<protein>
    <recommendedName>
        <fullName evidence="5">AIG1-type G domain-containing protein</fullName>
    </recommendedName>
</protein>
<feature type="region of interest" description="Disordered" evidence="4">
    <location>
        <begin position="344"/>
        <end position="376"/>
    </location>
</feature>
<feature type="compositionally biased region" description="Gly residues" evidence="4">
    <location>
        <begin position="344"/>
        <end position="365"/>
    </location>
</feature>
<dbReference type="Proteomes" id="UP000626109">
    <property type="component" value="Unassembled WGS sequence"/>
</dbReference>
<dbReference type="InterPro" id="IPR045058">
    <property type="entry name" value="GIMA/IAN/Toc"/>
</dbReference>
<proteinExistence type="predicted"/>
<evidence type="ECO:0000313" key="6">
    <source>
        <dbReference type="EMBL" id="CAE8742988.1"/>
    </source>
</evidence>
<dbReference type="SUPFAM" id="SSF52540">
    <property type="entry name" value="P-loop containing nucleoside triphosphate hydrolases"/>
    <property type="match status" value="1"/>
</dbReference>
<evidence type="ECO:0000256" key="1">
    <source>
        <dbReference type="ARBA" id="ARBA00022741"/>
    </source>
</evidence>
<comment type="caution">
    <text evidence="6">The sequence shown here is derived from an EMBL/GenBank/DDBJ whole genome shotgun (WGS) entry which is preliminary data.</text>
</comment>
<dbReference type="Gene3D" id="3.40.50.300">
    <property type="entry name" value="P-loop containing nucleotide triphosphate hydrolases"/>
    <property type="match status" value="1"/>
</dbReference>
<name>A0A813LVT3_POLGL</name>
<dbReference type="PROSITE" id="PS51720">
    <property type="entry name" value="G_AIG1"/>
    <property type="match status" value="1"/>
</dbReference>
<dbReference type="PANTHER" id="PTHR10903">
    <property type="entry name" value="GTPASE, IMAP FAMILY MEMBER-RELATED"/>
    <property type="match status" value="1"/>
</dbReference>
<keyword evidence="3" id="KW-0175">Coiled coil</keyword>
<reference evidence="6" key="1">
    <citation type="submission" date="2021-02" db="EMBL/GenBank/DDBJ databases">
        <authorList>
            <person name="Dougan E. K."/>
            <person name="Rhodes N."/>
            <person name="Thang M."/>
            <person name="Chan C."/>
        </authorList>
    </citation>
    <scope>NUCLEOTIDE SEQUENCE</scope>
</reference>
<evidence type="ECO:0000313" key="7">
    <source>
        <dbReference type="Proteomes" id="UP000626109"/>
    </source>
</evidence>